<reference evidence="2" key="1">
    <citation type="submission" date="2022-12" db="EMBL/GenBank/DDBJ databases">
        <authorList>
            <person name="Krivoruchko A.V."/>
            <person name="Elkin A."/>
        </authorList>
    </citation>
    <scope>NUCLEOTIDE SEQUENCE</scope>
    <source>
        <strain evidence="2">IEGM 1391</strain>
    </source>
</reference>
<gene>
    <name evidence="2" type="ORF">O4220_24790</name>
</gene>
<keyword evidence="1" id="KW-1133">Transmembrane helix</keyword>
<keyword evidence="1" id="KW-0812">Transmembrane</keyword>
<comment type="caution">
    <text evidence="2">The sequence shown here is derived from an EMBL/GenBank/DDBJ whole genome shotgun (WGS) entry which is preliminary data.</text>
</comment>
<organism evidence="2 3">
    <name type="scientific">Rhodococcus ruber</name>
    <dbReference type="NCBI Taxonomy" id="1830"/>
    <lineage>
        <taxon>Bacteria</taxon>
        <taxon>Bacillati</taxon>
        <taxon>Actinomycetota</taxon>
        <taxon>Actinomycetes</taxon>
        <taxon>Mycobacteriales</taxon>
        <taxon>Nocardiaceae</taxon>
        <taxon>Rhodococcus</taxon>
    </lineage>
</organism>
<evidence type="ECO:0000313" key="3">
    <source>
        <dbReference type="Proteomes" id="UP001081071"/>
    </source>
</evidence>
<keyword evidence="3" id="KW-1185">Reference proteome</keyword>
<evidence type="ECO:0000256" key="1">
    <source>
        <dbReference type="SAM" id="Phobius"/>
    </source>
</evidence>
<accession>A0ABT4MM52</accession>
<keyword evidence="1" id="KW-0472">Membrane</keyword>
<protein>
    <submittedName>
        <fullName evidence="2">DUF485 domain-containing protein</fullName>
    </submittedName>
</protein>
<dbReference type="RefSeq" id="WP_269608212.1">
    <property type="nucleotide sequence ID" value="NZ_JAPWIJ010000014.1"/>
</dbReference>
<feature type="transmembrane region" description="Helical" evidence="1">
    <location>
        <begin position="70"/>
        <end position="93"/>
    </location>
</feature>
<proteinExistence type="predicted"/>
<dbReference type="InterPro" id="IPR007436">
    <property type="entry name" value="DUF485"/>
</dbReference>
<dbReference type="EMBL" id="JAPWIJ010000014">
    <property type="protein sequence ID" value="MCZ4521749.1"/>
    <property type="molecule type" value="Genomic_DNA"/>
</dbReference>
<name>A0ABT4MM52_9NOCA</name>
<evidence type="ECO:0000313" key="2">
    <source>
        <dbReference type="EMBL" id="MCZ4521749.1"/>
    </source>
</evidence>
<dbReference type="Proteomes" id="UP001081071">
    <property type="component" value="Unassembled WGS sequence"/>
</dbReference>
<dbReference type="Pfam" id="PF04341">
    <property type="entry name" value="DUF485"/>
    <property type="match status" value="1"/>
</dbReference>
<sequence length="119" mass="12736">MARTIAGSIPPEAETGVRAHNRSTDIDTLLTRRRKLLMVLGIPAVLCTLAYVGLLIWGRGTMSIAIGELNVGWVITFGSLLVGPVICTIYGQLSTSHLDPLRERIAASRSSTFTSNGAQ</sequence>
<feature type="transmembrane region" description="Helical" evidence="1">
    <location>
        <begin position="36"/>
        <end position="58"/>
    </location>
</feature>